<dbReference type="Gene3D" id="1.10.1040.10">
    <property type="entry name" value="N-(1-d-carboxylethyl)-l-norvaline Dehydrogenase, domain 2"/>
    <property type="match status" value="1"/>
</dbReference>
<dbReference type="SUPFAM" id="SSF51735">
    <property type="entry name" value="NAD(P)-binding Rossmann-fold domains"/>
    <property type="match status" value="1"/>
</dbReference>
<dbReference type="PANTHER" id="PTHR43362:SF1">
    <property type="entry name" value="MANNITOL DEHYDROGENASE 2-RELATED"/>
    <property type="match status" value="1"/>
</dbReference>
<dbReference type="InterPro" id="IPR036291">
    <property type="entry name" value="NAD(P)-bd_dom_sf"/>
</dbReference>
<dbReference type="RefSeq" id="WP_301132214.1">
    <property type="nucleotide sequence ID" value="NZ_BAAAUQ010000002.1"/>
</dbReference>
<evidence type="ECO:0000256" key="6">
    <source>
        <dbReference type="ARBA" id="ARBA00048615"/>
    </source>
</evidence>
<gene>
    <name evidence="10" type="ORF">KZC48_02155</name>
</gene>
<evidence type="ECO:0000256" key="2">
    <source>
        <dbReference type="ARBA" id="ARBA00012939"/>
    </source>
</evidence>
<dbReference type="Gene3D" id="3.40.50.720">
    <property type="entry name" value="NAD(P)-binding Rossmann-like Domain"/>
    <property type="match status" value="1"/>
</dbReference>
<evidence type="ECO:0000313" key="10">
    <source>
        <dbReference type="EMBL" id="MDN4463209.1"/>
    </source>
</evidence>
<comment type="similarity">
    <text evidence="1">Belongs to the mannitol dehydrogenase family.</text>
</comment>
<dbReference type="InterPro" id="IPR013131">
    <property type="entry name" value="Mannitol_DH_N"/>
</dbReference>
<evidence type="ECO:0000259" key="9">
    <source>
        <dbReference type="Pfam" id="PF08125"/>
    </source>
</evidence>
<dbReference type="InterPro" id="IPR013328">
    <property type="entry name" value="6PGD_dom2"/>
</dbReference>
<evidence type="ECO:0000256" key="7">
    <source>
        <dbReference type="SAM" id="MobiDB-lite"/>
    </source>
</evidence>
<reference evidence="10" key="1">
    <citation type="submission" date="2021-06" db="EMBL/GenBank/DDBJ databases">
        <title>Genome-based taxonomic framework of Microbacterium strains isolated from marine environment, the description of four new species and reclassification of four preexisting species.</title>
        <authorList>
            <person name="Lee S.D."/>
            <person name="Kim S.-M."/>
            <person name="Byeon Y.-S."/>
            <person name="Yang H.L."/>
            <person name="Kim I.S."/>
        </authorList>
    </citation>
    <scope>NUCLEOTIDE SEQUENCE</scope>
    <source>
        <strain evidence="10">KACC 20510</strain>
    </source>
</reference>
<dbReference type="InterPro" id="IPR000669">
    <property type="entry name" value="Mannitol_DH"/>
</dbReference>
<dbReference type="EC" id="1.1.1.17" evidence="2"/>
<evidence type="ECO:0000313" key="11">
    <source>
        <dbReference type="Proteomes" id="UP001172731"/>
    </source>
</evidence>
<dbReference type="InterPro" id="IPR013118">
    <property type="entry name" value="Mannitol_DH_C"/>
</dbReference>
<name>A0ABT8FPF8_9MICO</name>
<sequence length="440" mass="46900">MRTRLSRSAAGLGIRPAAPPRIVHLGAGAFHRAHQAWYTAHAPDAADWGIVSFTGRRTAVADQLAPQDGVFTLVQRGPHRDRLEIIDSIVEVHAAHETQRFTDLLTSPAVGVVTLTVTEAGYHIRGDGSLDTDAADVAADIAALRSNPATTALRTAPARLLAGLLARGGRPLAVIPCDNLPRNGELLQSGIAQLADAARITLALDEVSFVSTSVDRITPHTTADDRAVVAEELGFWDEACVVAEPFADWTLAGVFPAGRPQWDAVGARFVDDLDHYERRKLILLNGGHLVLAFHGLARGAETVSSAMTDARCRRALEEFWTEAQRVVGGGEATAEYIAALRARFENPRIAHRLTQIAVDTVAKVRLRIIPVIEAERAAGRSASASQAAVDAWRDLLAADRIAAEPSEVRDLLNRAAPPGPPDEALVSSGSRPGGSTRTPA</sequence>
<feature type="domain" description="Mannitol dehydrogenase N-terminal" evidence="8">
    <location>
        <begin position="21"/>
        <end position="263"/>
    </location>
</feature>
<keyword evidence="5" id="KW-0520">NAD</keyword>
<dbReference type="InterPro" id="IPR008927">
    <property type="entry name" value="6-PGluconate_DH-like_C_sf"/>
</dbReference>
<comment type="caution">
    <text evidence="10">The sequence shown here is derived from an EMBL/GenBank/DDBJ whole genome shotgun (WGS) entry which is preliminary data.</text>
</comment>
<keyword evidence="11" id="KW-1185">Reference proteome</keyword>
<dbReference type="PROSITE" id="PS00974">
    <property type="entry name" value="MANNITOL_DHGENASE"/>
    <property type="match status" value="1"/>
</dbReference>
<dbReference type="Pfam" id="PF08125">
    <property type="entry name" value="Mannitol_dh_C"/>
    <property type="match status" value="1"/>
</dbReference>
<feature type="domain" description="Mannitol dehydrogenase C-terminal" evidence="9">
    <location>
        <begin position="272"/>
        <end position="410"/>
    </location>
</feature>
<dbReference type="PANTHER" id="PTHR43362">
    <property type="entry name" value="MANNITOL DEHYDROGENASE DSF1-RELATED"/>
    <property type="match status" value="1"/>
</dbReference>
<proteinExistence type="inferred from homology"/>
<feature type="region of interest" description="Disordered" evidence="7">
    <location>
        <begin position="412"/>
        <end position="440"/>
    </location>
</feature>
<dbReference type="SUPFAM" id="SSF48179">
    <property type="entry name" value="6-phosphogluconate dehydrogenase C-terminal domain-like"/>
    <property type="match status" value="1"/>
</dbReference>
<keyword evidence="4" id="KW-0560">Oxidoreductase</keyword>
<dbReference type="PRINTS" id="PR00084">
    <property type="entry name" value="MTLDHDRGNASE"/>
</dbReference>
<evidence type="ECO:0000259" key="8">
    <source>
        <dbReference type="Pfam" id="PF01232"/>
    </source>
</evidence>
<comment type="catalytic activity">
    <reaction evidence="6">
        <text>D-mannitol 1-phosphate + NAD(+) = beta-D-fructose 6-phosphate + NADH + H(+)</text>
        <dbReference type="Rhea" id="RHEA:19661"/>
        <dbReference type="ChEBI" id="CHEBI:15378"/>
        <dbReference type="ChEBI" id="CHEBI:57540"/>
        <dbReference type="ChEBI" id="CHEBI:57634"/>
        <dbReference type="ChEBI" id="CHEBI:57945"/>
        <dbReference type="ChEBI" id="CHEBI:61381"/>
        <dbReference type="EC" id="1.1.1.17"/>
    </reaction>
</comment>
<organism evidence="10 11">
    <name type="scientific">Microbacterium aurantiacum</name>
    <dbReference type="NCBI Taxonomy" id="162393"/>
    <lineage>
        <taxon>Bacteria</taxon>
        <taxon>Bacillati</taxon>
        <taxon>Actinomycetota</taxon>
        <taxon>Actinomycetes</taxon>
        <taxon>Micrococcales</taxon>
        <taxon>Microbacteriaceae</taxon>
        <taxon>Microbacterium</taxon>
    </lineage>
</organism>
<dbReference type="EMBL" id="JAHWXI010000001">
    <property type="protein sequence ID" value="MDN4463209.1"/>
    <property type="molecule type" value="Genomic_DNA"/>
</dbReference>
<evidence type="ECO:0000256" key="4">
    <source>
        <dbReference type="ARBA" id="ARBA00023002"/>
    </source>
</evidence>
<dbReference type="InterPro" id="IPR023027">
    <property type="entry name" value="Mannitol_DH_CS"/>
</dbReference>
<dbReference type="Proteomes" id="UP001172731">
    <property type="component" value="Unassembled WGS sequence"/>
</dbReference>
<protein>
    <recommendedName>
        <fullName evidence="3">Mannitol-1-phosphate 5-dehydrogenase</fullName>
        <ecNumber evidence="2">1.1.1.17</ecNumber>
    </recommendedName>
</protein>
<dbReference type="InterPro" id="IPR050988">
    <property type="entry name" value="Mannitol_DH/Oxidoreductase"/>
</dbReference>
<evidence type="ECO:0000256" key="3">
    <source>
        <dbReference type="ARBA" id="ARBA00016219"/>
    </source>
</evidence>
<feature type="compositionally biased region" description="Low complexity" evidence="7">
    <location>
        <begin position="427"/>
        <end position="440"/>
    </location>
</feature>
<accession>A0ABT8FPF8</accession>
<evidence type="ECO:0000256" key="5">
    <source>
        <dbReference type="ARBA" id="ARBA00023027"/>
    </source>
</evidence>
<evidence type="ECO:0000256" key="1">
    <source>
        <dbReference type="ARBA" id="ARBA00006541"/>
    </source>
</evidence>
<dbReference type="Pfam" id="PF01232">
    <property type="entry name" value="Mannitol_dh"/>
    <property type="match status" value="1"/>
</dbReference>